<evidence type="ECO:0000313" key="2">
    <source>
        <dbReference type="EMBL" id="KAG9500679.1"/>
    </source>
</evidence>
<dbReference type="Proteomes" id="UP000827133">
    <property type="component" value="Unassembled WGS sequence"/>
</dbReference>
<keyword evidence="1" id="KW-0539">Nucleus</keyword>
<name>A0A9P8DEX1_9HYPO</name>
<dbReference type="KEGG" id="fmu:J7337_006358"/>
<dbReference type="GeneID" id="68314214"/>
<dbReference type="Pfam" id="PF11951">
    <property type="entry name" value="Fungal_trans_2"/>
    <property type="match status" value="1"/>
</dbReference>
<reference evidence="2" key="1">
    <citation type="journal article" date="2021" name="Mol. Plant Microbe Interact.">
        <title>Telomere to telomere genome assembly of Fusarium musae F31, causal agent of crown rot disease of banana.</title>
        <authorList>
            <person name="Degradi L."/>
            <person name="Tava V."/>
            <person name="Kunova A."/>
            <person name="Cortesi P."/>
            <person name="Saracchi M."/>
            <person name="Pasquali M."/>
        </authorList>
    </citation>
    <scope>NUCLEOTIDE SEQUENCE</scope>
    <source>
        <strain evidence="2">F31</strain>
    </source>
</reference>
<accession>A0A9P8DEX1</accession>
<dbReference type="InterPro" id="IPR021858">
    <property type="entry name" value="Fun_TF"/>
</dbReference>
<evidence type="ECO:0000313" key="3">
    <source>
        <dbReference type="Proteomes" id="UP000827133"/>
    </source>
</evidence>
<comment type="caution">
    <text evidence="2">The sequence shown here is derived from an EMBL/GenBank/DDBJ whole genome shotgun (WGS) entry which is preliminary data.</text>
</comment>
<protein>
    <submittedName>
        <fullName evidence="2">Uncharacterized protein</fullName>
    </submittedName>
</protein>
<dbReference type="AlphaFoldDB" id="A0A9P8DEX1"/>
<dbReference type="EMBL" id="JAHBCI010000005">
    <property type="protein sequence ID" value="KAG9500679.1"/>
    <property type="molecule type" value="Genomic_DNA"/>
</dbReference>
<evidence type="ECO:0000256" key="1">
    <source>
        <dbReference type="ARBA" id="ARBA00023242"/>
    </source>
</evidence>
<dbReference type="RefSeq" id="XP_044679679.1">
    <property type="nucleotide sequence ID" value="XM_044824022.1"/>
</dbReference>
<proteinExistence type="predicted"/>
<sequence length="178" mass="20362">MACGLKVPGSDTKAGRKQGARIQSLWWHNLPDHAMHLMFREVTDLAARVHQMKTSRKSVDDTLKLMAHAGELVRRLENWTPDVSMVDQEHTDSVQHFNAIWQLGLLCFIHQEIYTLDSSDTRIQKYVAMAIEPLRKLSWLQACLFPLFMLAVHAQTSESRIFGVTMIHMDLLPPDGEI</sequence>
<keyword evidence="3" id="KW-1185">Reference proteome</keyword>
<gene>
    <name evidence="2" type="ORF">J7337_006358</name>
</gene>
<organism evidence="2 3">
    <name type="scientific">Fusarium musae</name>
    <dbReference type="NCBI Taxonomy" id="1042133"/>
    <lineage>
        <taxon>Eukaryota</taxon>
        <taxon>Fungi</taxon>
        <taxon>Dikarya</taxon>
        <taxon>Ascomycota</taxon>
        <taxon>Pezizomycotina</taxon>
        <taxon>Sordariomycetes</taxon>
        <taxon>Hypocreomycetidae</taxon>
        <taxon>Hypocreales</taxon>
        <taxon>Nectriaceae</taxon>
        <taxon>Fusarium</taxon>
    </lineage>
</organism>